<name>A0ABQ6PII1_9BACT</name>
<accession>A0ABQ6PII1</accession>
<evidence type="ECO:0000256" key="1">
    <source>
        <dbReference type="SAM" id="SignalP"/>
    </source>
</evidence>
<feature type="chain" id="PRO_5045080464" evidence="1">
    <location>
        <begin position="21"/>
        <end position="38"/>
    </location>
</feature>
<evidence type="ECO:0000313" key="2">
    <source>
        <dbReference type="EMBL" id="GMQ27656.1"/>
    </source>
</evidence>
<comment type="caution">
    <text evidence="2">The sequence shown here is derived from an EMBL/GenBank/DDBJ whole genome shotgun (WGS) entry which is preliminary data.</text>
</comment>
<evidence type="ECO:0000313" key="3">
    <source>
        <dbReference type="Proteomes" id="UP001338309"/>
    </source>
</evidence>
<proteinExistence type="predicted"/>
<organism evidence="2 3">
    <name type="scientific">Algoriphagus confluentis</name>
    <dbReference type="NCBI Taxonomy" id="1697556"/>
    <lineage>
        <taxon>Bacteria</taxon>
        <taxon>Pseudomonadati</taxon>
        <taxon>Bacteroidota</taxon>
        <taxon>Cytophagia</taxon>
        <taxon>Cytophagales</taxon>
        <taxon>Cyclobacteriaceae</taxon>
        <taxon>Algoriphagus</taxon>
    </lineage>
</organism>
<feature type="signal peptide" evidence="1">
    <location>
        <begin position="1"/>
        <end position="20"/>
    </location>
</feature>
<sequence length="38" mass="4335">MKLKLIFASLFLLKSNWTAAQMWEGTYQTQYGPVQAGL</sequence>
<dbReference type="EMBL" id="BTPD01000001">
    <property type="protein sequence ID" value="GMQ27656.1"/>
    <property type="molecule type" value="Genomic_DNA"/>
</dbReference>
<reference evidence="2 3" key="1">
    <citation type="submission" date="2023-08" db="EMBL/GenBank/DDBJ databases">
        <title>Draft genome sequence of Algoriphagus confluentis.</title>
        <authorList>
            <person name="Takatani N."/>
            <person name="Hosokawa M."/>
            <person name="Sawabe T."/>
        </authorList>
    </citation>
    <scope>NUCLEOTIDE SEQUENCE [LARGE SCALE GENOMIC DNA]</scope>
    <source>
        <strain evidence="2 3">NBRC 111222</strain>
    </source>
</reference>
<keyword evidence="1" id="KW-0732">Signal</keyword>
<gene>
    <name evidence="2" type="ORF">Aconfl_02980</name>
</gene>
<keyword evidence="3" id="KW-1185">Reference proteome</keyword>
<protein>
    <submittedName>
        <fullName evidence="2">Uncharacterized protein</fullName>
    </submittedName>
</protein>
<dbReference type="Proteomes" id="UP001338309">
    <property type="component" value="Unassembled WGS sequence"/>
</dbReference>